<protein>
    <submittedName>
        <fullName evidence="1">Uncharacterized protein</fullName>
    </submittedName>
</protein>
<accession>A0A963YST5</accession>
<proteinExistence type="predicted"/>
<reference evidence="1" key="2">
    <citation type="submission" date="2021-01" db="EMBL/GenBank/DDBJ databases">
        <authorList>
            <person name="Mieszkin S."/>
            <person name="Pouder E."/>
            <person name="Alain K."/>
        </authorList>
    </citation>
    <scope>NUCLEOTIDE SEQUENCE</scope>
    <source>
        <strain evidence="1">HW T2.11</strain>
    </source>
</reference>
<dbReference type="RefSeq" id="WP_227322026.1">
    <property type="nucleotide sequence ID" value="NZ_JAESVB010000006.1"/>
</dbReference>
<keyword evidence="2" id="KW-1185">Reference proteome</keyword>
<gene>
    <name evidence="1" type="ORF">ASILVAE211_14330</name>
</gene>
<name>A0A963YST5_9PROT</name>
<dbReference type="EMBL" id="JAESVB010000006">
    <property type="protein sequence ID" value="MCB8876367.1"/>
    <property type="molecule type" value="Genomic_DNA"/>
</dbReference>
<evidence type="ECO:0000313" key="1">
    <source>
        <dbReference type="EMBL" id="MCB8876367.1"/>
    </source>
</evidence>
<dbReference type="InterPro" id="IPR029044">
    <property type="entry name" value="Nucleotide-diphossugar_trans"/>
</dbReference>
<dbReference type="SUPFAM" id="SSF53448">
    <property type="entry name" value="Nucleotide-diphospho-sugar transferases"/>
    <property type="match status" value="1"/>
</dbReference>
<organism evidence="1 2">
    <name type="scientific">Acidisoma silvae</name>
    <dbReference type="NCBI Taxonomy" id="2802396"/>
    <lineage>
        <taxon>Bacteria</taxon>
        <taxon>Pseudomonadati</taxon>
        <taxon>Pseudomonadota</taxon>
        <taxon>Alphaproteobacteria</taxon>
        <taxon>Acetobacterales</taxon>
        <taxon>Acidocellaceae</taxon>
        <taxon>Acidisoma</taxon>
    </lineage>
</organism>
<dbReference type="Proteomes" id="UP000708298">
    <property type="component" value="Unassembled WGS sequence"/>
</dbReference>
<comment type="caution">
    <text evidence="1">The sequence shown here is derived from an EMBL/GenBank/DDBJ whole genome shotgun (WGS) entry which is preliminary data.</text>
</comment>
<reference evidence="1" key="1">
    <citation type="journal article" date="2021" name="Microorganisms">
        <title>Acidisoma silvae sp. nov. and Acidisomacellulosilytica sp. nov., Two Acidophilic Bacteria Isolated from Decaying Wood, Hydrolyzing Cellulose and Producing Poly-3-hydroxybutyrate.</title>
        <authorList>
            <person name="Mieszkin S."/>
            <person name="Pouder E."/>
            <person name="Uroz S."/>
            <person name="Simon-Colin C."/>
            <person name="Alain K."/>
        </authorList>
    </citation>
    <scope>NUCLEOTIDE SEQUENCE</scope>
    <source>
        <strain evidence="1">HW T2.11</strain>
    </source>
</reference>
<dbReference type="AlphaFoldDB" id="A0A963YST5"/>
<evidence type="ECO:0000313" key="2">
    <source>
        <dbReference type="Proteomes" id="UP000708298"/>
    </source>
</evidence>
<sequence>MPKVDVALCVYGRPYNTAVTLASLLRHSGHRIGRILLQEDGTQPFGETVDYLSRCFPGVEIDRYIPPVRIGHDFVDTARILRDDAYRLSLRYQKAWEDSAQDFLFVTHNDCLFTSDIISEMAAAASDVFVGVGQIGQCWNCPAAFAELCSGSSHEDFKPSYEEAIAVVRAHPGPRTPEWSIQKDRPMPFPECRLNEFACLISLKALRGEVAPVGDILPFGSMSGDIGTSWFRALRLAGYRFLDYGRGFRHAPFSDSGAGNPSQRDHGIYQVQEARARDYLRTHYPKVFDRLTALRLVTRTLKGLETEAAG</sequence>